<name>A0ABV6T134_9GAMM</name>
<proteinExistence type="predicted"/>
<accession>A0ABV6T134</accession>
<sequence length="87" mass="9449">MSQYEARVRAFIDENFPPAVEGEPVPAGLSLLESGVIDSMGVLLLVTWLEQEFGFIVDDDEVVPENLDSIAAIDGFIARKVELEPAG</sequence>
<evidence type="ECO:0000259" key="1">
    <source>
        <dbReference type="PROSITE" id="PS50075"/>
    </source>
</evidence>
<dbReference type="SUPFAM" id="SSF47336">
    <property type="entry name" value="ACP-like"/>
    <property type="match status" value="1"/>
</dbReference>
<keyword evidence="3" id="KW-1185">Reference proteome</keyword>
<reference evidence="2 3" key="1">
    <citation type="submission" date="2024-09" db="EMBL/GenBank/DDBJ databases">
        <authorList>
            <person name="Sun Q."/>
            <person name="Mori K."/>
        </authorList>
    </citation>
    <scope>NUCLEOTIDE SEQUENCE [LARGE SCALE GENOMIC DNA]</scope>
    <source>
        <strain evidence="2 3">KCTC 52403</strain>
    </source>
</reference>
<dbReference type="PROSITE" id="PS50075">
    <property type="entry name" value="CARRIER"/>
    <property type="match status" value="1"/>
</dbReference>
<dbReference type="RefSeq" id="WP_386659873.1">
    <property type="nucleotide sequence ID" value="NZ_JBHLTF010000031.1"/>
</dbReference>
<organism evidence="2 3">
    <name type="scientific">Luteimonas padinae</name>
    <dbReference type="NCBI Taxonomy" id="1714359"/>
    <lineage>
        <taxon>Bacteria</taxon>
        <taxon>Pseudomonadati</taxon>
        <taxon>Pseudomonadota</taxon>
        <taxon>Gammaproteobacteria</taxon>
        <taxon>Lysobacterales</taxon>
        <taxon>Lysobacteraceae</taxon>
        <taxon>Luteimonas</taxon>
    </lineage>
</organism>
<evidence type="ECO:0000313" key="3">
    <source>
        <dbReference type="Proteomes" id="UP001589898"/>
    </source>
</evidence>
<dbReference type="Gene3D" id="1.10.1200.10">
    <property type="entry name" value="ACP-like"/>
    <property type="match status" value="1"/>
</dbReference>
<dbReference type="EMBL" id="JBHLTF010000031">
    <property type="protein sequence ID" value="MFC0718156.1"/>
    <property type="molecule type" value="Genomic_DNA"/>
</dbReference>
<dbReference type="Proteomes" id="UP001589898">
    <property type="component" value="Unassembled WGS sequence"/>
</dbReference>
<comment type="caution">
    <text evidence="2">The sequence shown here is derived from an EMBL/GenBank/DDBJ whole genome shotgun (WGS) entry which is preliminary data.</text>
</comment>
<gene>
    <name evidence="2" type="ORF">ACFFFU_10400</name>
</gene>
<protein>
    <submittedName>
        <fullName evidence="2">Acyl carrier protein</fullName>
    </submittedName>
</protein>
<evidence type="ECO:0000313" key="2">
    <source>
        <dbReference type="EMBL" id="MFC0718156.1"/>
    </source>
</evidence>
<feature type="domain" description="Carrier" evidence="1">
    <location>
        <begin position="1"/>
        <end position="81"/>
    </location>
</feature>
<dbReference type="InterPro" id="IPR009081">
    <property type="entry name" value="PP-bd_ACP"/>
</dbReference>
<dbReference type="InterPro" id="IPR036736">
    <property type="entry name" value="ACP-like_sf"/>
</dbReference>